<dbReference type="SUPFAM" id="SSF51735">
    <property type="entry name" value="NAD(P)-binding Rossmann-fold domains"/>
    <property type="match status" value="1"/>
</dbReference>
<sequence length="197" mass="20893">MSSSSSTGIFSTHRLHNKTVLITGASGGIGRSTALLFARAGANVILTARRAEALEAVKKEAEQANAQGQSGAGGKYATITLDVTKRDEVDSLLGKLPEWGSQVDILVNNSGLVLGVDKVGDINYDEIHTMLSTNVSGLIHMTQIFVKHMRERNSGHIIQLGSIAGRIGYPGGSIYCATKAAVRNFNDALLKELVDTN</sequence>
<keyword evidence="2" id="KW-0560">Oxidoreductase</keyword>
<evidence type="ECO:0000256" key="1">
    <source>
        <dbReference type="ARBA" id="ARBA00006484"/>
    </source>
</evidence>
<comment type="similarity">
    <text evidence="1 3">Belongs to the short-chain dehydrogenases/reductases (SDR) family.</text>
</comment>
<dbReference type="InterPro" id="IPR002347">
    <property type="entry name" value="SDR_fam"/>
</dbReference>
<dbReference type="GO" id="GO:0016616">
    <property type="term" value="F:oxidoreductase activity, acting on the CH-OH group of donors, NAD or NADP as acceptor"/>
    <property type="evidence" value="ECO:0007669"/>
    <property type="project" value="UniProtKB-ARBA"/>
</dbReference>
<dbReference type="FunFam" id="3.40.50.720:FF:000047">
    <property type="entry name" value="NADP-dependent L-serine/L-allo-threonine dehydrogenase"/>
    <property type="match status" value="1"/>
</dbReference>
<evidence type="ECO:0000256" key="2">
    <source>
        <dbReference type="ARBA" id="ARBA00023002"/>
    </source>
</evidence>
<dbReference type="AlphaFoldDB" id="A0AAN6GKB2"/>
<organism evidence="4 5">
    <name type="scientific">Tilletia horrida</name>
    <dbReference type="NCBI Taxonomy" id="155126"/>
    <lineage>
        <taxon>Eukaryota</taxon>
        <taxon>Fungi</taxon>
        <taxon>Dikarya</taxon>
        <taxon>Basidiomycota</taxon>
        <taxon>Ustilaginomycotina</taxon>
        <taxon>Exobasidiomycetes</taxon>
        <taxon>Tilletiales</taxon>
        <taxon>Tilletiaceae</taxon>
        <taxon>Tilletia</taxon>
    </lineage>
</organism>
<dbReference type="PRINTS" id="PR00080">
    <property type="entry name" value="SDRFAMILY"/>
</dbReference>
<protein>
    <recommendedName>
        <fullName evidence="6">NAD(P)-binding protein</fullName>
    </recommendedName>
</protein>
<reference evidence="4" key="1">
    <citation type="journal article" date="2023" name="PhytoFront">
        <title>Draft Genome Resources of Seven Strains of Tilletia horrida, Causal Agent of Kernel Smut of Rice.</title>
        <authorList>
            <person name="Khanal S."/>
            <person name="Antony Babu S."/>
            <person name="Zhou X.G."/>
        </authorList>
    </citation>
    <scope>NUCLEOTIDE SEQUENCE</scope>
    <source>
        <strain evidence="4">TX6</strain>
    </source>
</reference>
<keyword evidence="5" id="KW-1185">Reference proteome</keyword>
<name>A0AAN6GKB2_9BASI</name>
<dbReference type="InterPro" id="IPR036291">
    <property type="entry name" value="NAD(P)-bd_dom_sf"/>
</dbReference>
<dbReference type="Proteomes" id="UP001176517">
    <property type="component" value="Unassembled WGS sequence"/>
</dbReference>
<evidence type="ECO:0008006" key="6">
    <source>
        <dbReference type="Google" id="ProtNLM"/>
    </source>
</evidence>
<dbReference type="PRINTS" id="PR00081">
    <property type="entry name" value="GDHRDH"/>
</dbReference>
<gene>
    <name evidence="4" type="ORF">OC846_006230</name>
</gene>
<evidence type="ECO:0000313" key="4">
    <source>
        <dbReference type="EMBL" id="KAK0543973.1"/>
    </source>
</evidence>
<feature type="non-terminal residue" evidence="4">
    <location>
        <position position="197"/>
    </location>
</feature>
<evidence type="ECO:0000256" key="3">
    <source>
        <dbReference type="RuleBase" id="RU000363"/>
    </source>
</evidence>
<dbReference type="EMBL" id="JAPDMZ010000312">
    <property type="protein sequence ID" value="KAK0543973.1"/>
    <property type="molecule type" value="Genomic_DNA"/>
</dbReference>
<accession>A0AAN6GKB2</accession>
<dbReference type="Gene3D" id="3.40.50.720">
    <property type="entry name" value="NAD(P)-binding Rossmann-like Domain"/>
    <property type="match status" value="1"/>
</dbReference>
<dbReference type="PANTHER" id="PTHR42901">
    <property type="entry name" value="ALCOHOL DEHYDROGENASE"/>
    <property type="match status" value="1"/>
</dbReference>
<dbReference type="Pfam" id="PF00106">
    <property type="entry name" value="adh_short"/>
    <property type="match status" value="1"/>
</dbReference>
<proteinExistence type="inferred from homology"/>
<dbReference type="PANTHER" id="PTHR42901:SF1">
    <property type="entry name" value="ALCOHOL DEHYDROGENASE"/>
    <property type="match status" value="1"/>
</dbReference>
<evidence type="ECO:0000313" key="5">
    <source>
        <dbReference type="Proteomes" id="UP001176517"/>
    </source>
</evidence>
<comment type="caution">
    <text evidence="4">The sequence shown here is derived from an EMBL/GenBank/DDBJ whole genome shotgun (WGS) entry which is preliminary data.</text>
</comment>